<name>F4L155_HALH1</name>
<keyword evidence="2" id="KW-1185">Reference proteome</keyword>
<dbReference type="Proteomes" id="UP000008461">
    <property type="component" value="Chromosome"/>
</dbReference>
<proteinExistence type="predicted"/>
<sequence length="74" mass="8819">MEVLKQPLSNVQLELLKTFSHQLSESEILELRKILAQFFAQRAIQLANEAWDKKEWTDEDVDRMLETKMRKKSN</sequence>
<accession>F4L155</accession>
<protein>
    <submittedName>
        <fullName evidence="1">Uncharacterized protein</fullName>
    </submittedName>
</protein>
<dbReference type="OrthoDB" id="963358at2"/>
<reference key="2">
    <citation type="submission" date="2011-04" db="EMBL/GenBank/DDBJ databases">
        <title>Complete sequence of chromosome of Haliscomenobacter hydrossis DSM 1100.</title>
        <authorList>
            <consortium name="US DOE Joint Genome Institute (JGI-PGF)"/>
            <person name="Lucas S."/>
            <person name="Han J."/>
            <person name="Lapidus A."/>
            <person name="Bruce D."/>
            <person name="Goodwin L."/>
            <person name="Pitluck S."/>
            <person name="Peters L."/>
            <person name="Kyrpides N."/>
            <person name="Mavromatis K."/>
            <person name="Ivanova N."/>
            <person name="Ovchinnikova G."/>
            <person name="Pagani I."/>
            <person name="Daligault H."/>
            <person name="Detter J.C."/>
            <person name="Han C."/>
            <person name="Land M."/>
            <person name="Hauser L."/>
            <person name="Markowitz V."/>
            <person name="Cheng J.-F."/>
            <person name="Hugenholtz P."/>
            <person name="Woyke T."/>
            <person name="Wu D."/>
            <person name="Verbarg S."/>
            <person name="Frueling A."/>
            <person name="Brambilla E."/>
            <person name="Klenk H.-P."/>
            <person name="Eisen J.A."/>
        </authorList>
    </citation>
    <scope>NUCLEOTIDE SEQUENCE</scope>
    <source>
        <strain>DSM 1100</strain>
    </source>
</reference>
<reference evidence="1 2" key="1">
    <citation type="journal article" date="2011" name="Stand. Genomic Sci.">
        <title>Complete genome sequence of Haliscomenobacter hydrossis type strain (O).</title>
        <authorList>
            <consortium name="US DOE Joint Genome Institute (JGI-PGF)"/>
            <person name="Daligault H."/>
            <person name="Lapidus A."/>
            <person name="Zeytun A."/>
            <person name="Nolan M."/>
            <person name="Lucas S."/>
            <person name="Del Rio T.G."/>
            <person name="Tice H."/>
            <person name="Cheng J.F."/>
            <person name="Tapia R."/>
            <person name="Han C."/>
            <person name="Goodwin L."/>
            <person name="Pitluck S."/>
            <person name="Liolios K."/>
            <person name="Pagani I."/>
            <person name="Ivanova N."/>
            <person name="Huntemann M."/>
            <person name="Mavromatis K."/>
            <person name="Mikhailova N."/>
            <person name="Pati A."/>
            <person name="Chen A."/>
            <person name="Palaniappan K."/>
            <person name="Land M."/>
            <person name="Hauser L."/>
            <person name="Brambilla E.M."/>
            <person name="Rohde M."/>
            <person name="Verbarg S."/>
            <person name="Goker M."/>
            <person name="Bristow J."/>
            <person name="Eisen J.A."/>
            <person name="Markowitz V."/>
            <person name="Hugenholtz P."/>
            <person name="Kyrpides N.C."/>
            <person name="Klenk H.P."/>
            <person name="Woyke T."/>
        </authorList>
    </citation>
    <scope>NUCLEOTIDE SEQUENCE [LARGE SCALE GENOMIC DNA]</scope>
    <source>
        <strain evidence="2">ATCC 27775 / DSM 1100 / LMG 10767 / O</strain>
    </source>
</reference>
<evidence type="ECO:0000313" key="2">
    <source>
        <dbReference type="Proteomes" id="UP000008461"/>
    </source>
</evidence>
<organism evidence="1 2">
    <name type="scientific">Haliscomenobacter hydrossis (strain ATCC 27775 / DSM 1100 / LMG 10767 / O)</name>
    <dbReference type="NCBI Taxonomy" id="760192"/>
    <lineage>
        <taxon>Bacteria</taxon>
        <taxon>Pseudomonadati</taxon>
        <taxon>Bacteroidota</taxon>
        <taxon>Saprospiria</taxon>
        <taxon>Saprospirales</taxon>
        <taxon>Haliscomenobacteraceae</taxon>
        <taxon>Haliscomenobacter</taxon>
    </lineage>
</organism>
<dbReference type="AlphaFoldDB" id="F4L155"/>
<gene>
    <name evidence="1" type="ordered locus">Halhy_4959</name>
</gene>
<dbReference type="KEGG" id="hhy:Halhy_4959"/>
<dbReference type="EMBL" id="CP002691">
    <property type="protein sequence ID" value="AEE52787.1"/>
    <property type="molecule type" value="Genomic_DNA"/>
</dbReference>
<dbReference type="RefSeq" id="WP_013767322.1">
    <property type="nucleotide sequence ID" value="NC_015510.1"/>
</dbReference>
<dbReference type="HOGENOM" id="CLU_196041_0_0_10"/>
<dbReference type="STRING" id="760192.Halhy_4959"/>
<evidence type="ECO:0000313" key="1">
    <source>
        <dbReference type="EMBL" id="AEE52787.1"/>
    </source>
</evidence>